<sequence length="174" mass="20395">MSLYQPPYYISLDSASMPHTDDKNCISNLGGYCIHYYCLYFAKSSFSDELYVQYEHNLEKWITHHYKDNSTVQCNVELPSYQRNAVTISCTKYTFETPYNILKLHIESAEDDPLVVNVCASISIKMPENPEAQTEKNDLKEYLENIRNIVLETTRELNNTYYDELSYDCDIEYP</sequence>
<reference evidence="1" key="1">
    <citation type="journal article" date="2020" name="Nature">
        <title>Giant virus diversity and host interactions through global metagenomics.</title>
        <authorList>
            <person name="Schulz F."/>
            <person name="Roux S."/>
            <person name="Paez-Espino D."/>
            <person name="Jungbluth S."/>
            <person name="Walsh D.A."/>
            <person name="Denef V.J."/>
            <person name="McMahon K.D."/>
            <person name="Konstantinidis K.T."/>
            <person name="Eloe-Fadrosh E.A."/>
            <person name="Kyrpides N.C."/>
            <person name="Woyke T."/>
        </authorList>
    </citation>
    <scope>NUCLEOTIDE SEQUENCE</scope>
    <source>
        <strain evidence="1">GVMAG-S-1101164-67</strain>
    </source>
</reference>
<organism evidence="1">
    <name type="scientific">viral metagenome</name>
    <dbReference type="NCBI Taxonomy" id="1070528"/>
    <lineage>
        <taxon>unclassified sequences</taxon>
        <taxon>metagenomes</taxon>
        <taxon>organismal metagenomes</taxon>
    </lineage>
</organism>
<name>A0A6C0JZY2_9ZZZZ</name>
<protein>
    <submittedName>
        <fullName evidence="1">Uncharacterized protein</fullName>
    </submittedName>
</protein>
<dbReference type="AlphaFoldDB" id="A0A6C0JZY2"/>
<accession>A0A6C0JZY2</accession>
<proteinExistence type="predicted"/>
<evidence type="ECO:0000313" key="1">
    <source>
        <dbReference type="EMBL" id="QHU10260.1"/>
    </source>
</evidence>
<dbReference type="EMBL" id="MN740752">
    <property type="protein sequence ID" value="QHU10260.1"/>
    <property type="molecule type" value="Genomic_DNA"/>
</dbReference>